<dbReference type="InterPro" id="IPR052698">
    <property type="entry name" value="MoCofactor_Util/Proc"/>
</dbReference>
<evidence type="ECO:0000259" key="1">
    <source>
        <dbReference type="Pfam" id="PF02625"/>
    </source>
</evidence>
<dbReference type="InterPro" id="IPR003777">
    <property type="entry name" value="XdhC_CoxI"/>
</dbReference>
<dbReference type="RefSeq" id="WP_171836404.1">
    <property type="nucleotide sequence ID" value="NZ_CP053708.1"/>
</dbReference>
<dbReference type="Proteomes" id="UP000500767">
    <property type="component" value="Chromosome"/>
</dbReference>
<name>A0A6M8HLI3_9PROT</name>
<accession>A0A6M8HLI3</accession>
<gene>
    <name evidence="2" type="ORF">HN018_03245</name>
</gene>
<dbReference type="PANTHER" id="PTHR30388:SF4">
    <property type="entry name" value="MOLYBDENUM COFACTOR INSERTION CHAPERONE PAOD"/>
    <property type="match status" value="1"/>
</dbReference>
<protein>
    <submittedName>
        <fullName evidence="2">XdhC family protein</fullName>
    </submittedName>
</protein>
<dbReference type="Pfam" id="PF02625">
    <property type="entry name" value="XdhC_CoxI"/>
    <property type="match status" value="1"/>
</dbReference>
<dbReference type="EMBL" id="CP053708">
    <property type="protein sequence ID" value="QKE89195.1"/>
    <property type="molecule type" value="Genomic_DNA"/>
</dbReference>
<organism evidence="2 3">
    <name type="scientific">Lichenicola cladoniae</name>
    <dbReference type="NCBI Taxonomy" id="1484109"/>
    <lineage>
        <taxon>Bacteria</taxon>
        <taxon>Pseudomonadati</taxon>
        <taxon>Pseudomonadota</taxon>
        <taxon>Alphaproteobacteria</taxon>
        <taxon>Acetobacterales</taxon>
        <taxon>Acetobacteraceae</taxon>
        <taxon>Lichenicola</taxon>
    </lineage>
</organism>
<dbReference type="AlphaFoldDB" id="A0A6M8HLI3"/>
<evidence type="ECO:0000313" key="3">
    <source>
        <dbReference type="Proteomes" id="UP000500767"/>
    </source>
</evidence>
<reference evidence="2 3" key="1">
    <citation type="journal article" date="2014" name="World J. Microbiol. Biotechnol.">
        <title>Biodiversity and physiological characteristics of Antarctic and Arctic lichens-associated bacteria.</title>
        <authorList>
            <person name="Lee Y.M."/>
            <person name="Kim E.H."/>
            <person name="Lee H.K."/>
            <person name="Hong S.G."/>
        </authorList>
    </citation>
    <scope>NUCLEOTIDE SEQUENCE [LARGE SCALE GENOMIC DNA]</scope>
    <source>
        <strain evidence="2 3">PAMC 26569</strain>
    </source>
</reference>
<proteinExistence type="predicted"/>
<feature type="domain" description="XdhC- CoxI" evidence="1">
    <location>
        <begin position="19"/>
        <end position="86"/>
    </location>
</feature>
<keyword evidence="3" id="KW-1185">Reference proteome</keyword>
<dbReference type="PANTHER" id="PTHR30388">
    <property type="entry name" value="ALDEHYDE OXIDOREDUCTASE MOLYBDENUM COFACTOR ASSEMBLY PROTEIN"/>
    <property type="match status" value="1"/>
</dbReference>
<dbReference type="KEGG" id="lck:HN018_03245"/>
<sequence>MPVPPDLIVDDPLAVAARWHAEGEAVALATVTETWGSSPRPPGSRMAISASGRIAGSVSGGCVESSVVEAALETLSDRQPRLLSYGVSDSSAWSVGLACGGTIRVFVELLSAETAGR</sequence>
<evidence type="ECO:0000313" key="2">
    <source>
        <dbReference type="EMBL" id="QKE89195.1"/>
    </source>
</evidence>